<evidence type="ECO:0000259" key="4">
    <source>
        <dbReference type="PROSITE" id="PS50110"/>
    </source>
</evidence>
<evidence type="ECO:0000313" key="6">
    <source>
        <dbReference type="Proteomes" id="UP001595752"/>
    </source>
</evidence>
<evidence type="ECO:0000256" key="3">
    <source>
        <dbReference type="PROSITE-ProRule" id="PRU00169"/>
    </source>
</evidence>
<dbReference type="SUPFAM" id="SSF52540">
    <property type="entry name" value="P-loop containing nucleoside triphosphate hydrolases"/>
    <property type="match status" value="1"/>
</dbReference>
<dbReference type="InterPro" id="IPR011006">
    <property type="entry name" value="CheY-like_superfamily"/>
</dbReference>
<protein>
    <submittedName>
        <fullName evidence="5">AAA family ATPase</fullName>
    </submittedName>
</protein>
<dbReference type="SUPFAM" id="SSF52172">
    <property type="entry name" value="CheY-like"/>
    <property type="match status" value="1"/>
</dbReference>
<accession>A0ABV8B397</accession>
<reference evidence="6" key="1">
    <citation type="journal article" date="2019" name="Int. J. Syst. Evol. Microbiol.">
        <title>The Global Catalogue of Microorganisms (GCM) 10K type strain sequencing project: providing services to taxonomists for standard genome sequencing and annotation.</title>
        <authorList>
            <consortium name="The Broad Institute Genomics Platform"/>
            <consortium name="The Broad Institute Genome Sequencing Center for Infectious Disease"/>
            <person name="Wu L."/>
            <person name="Ma J."/>
        </authorList>
    </citation>
    <scope>NUCLEOTIDE SEQUENCE [LARGE SCALE GENOMIC DNA]</scope>
    <source>
        <strain evidence="6">CCUG 61889</strain>
    </source>
</reference>
<proteinExistence type="predicted"/>
<keyword evidence="2" id="KW-0067">ATP-binding</keyword>
<evidence type="ECO:0000313" key="5">
    <source>
        <dbReference type="EMBL" id="MFC3884380.1"/>
    </source>
</evidence>
<dbReference type="Gene3D" id="3.40.50.2300">
    <property type="match status" value="1"/>
</dbReference>
<evidence type="ECO:0000256" key="2">
    <source>
        <dbReference type="ARBA" id="ARBA00022840"/>
    </source>
</evidence>
<keyword evidence="1" id="KW-0547">Nucleotide-binding</keyword>
<gene>
    <name evidence="5" type="ORF">ACFOU2_13070</name>
</gene>
<dbReference type="PROSITE" id="PS50110">
    <property type="entry name" value="RESPONSE_REGULATORY"/>
    <property type="match status" value="1"/>
</dbReference>
<organism evidence="5 6">
    <name type="scientific">Bacillus songklensis</name>
    <dbReference type="NCBI Taxonomy" id="1069116"/>
    <lineage>
        <taxon>Bacteria</taxon>
        <taxon>Bacillati</taxon>
        <taxon>Bacillota</taxon>
        <taxon>Bacilli</taxon>
        <taxon>Bacillales</taxon>
        <taxon>Bacillaceae</taxon>
        <taxon>Bacillus</taxon>
    </lineage>
</organism>
<dbReference type="PANTHER" id="PTHR43384">
    <property type="entry name" value="SEPTUM SITE-DETERMINING PROTEIN MIND HOMOLOG, CHLOROPLASTIC-RELATED"/>
    <property type="match status" value="1"/>
</dbReference>
<sequence length="386" mass="43566">MSQNHKLLIVSDQSSITDQLRLIVEGPEVAVHVLEPGDVTMELDRLAPEVVVLVQPEDDSSIELIHYIKSLNPLTLIIFVARYQDFNLLRSATRAGAVDFFVFPDELTLFEGRFPSLLHIVNEQKKQESEAATTVTYKRGRGQIYSFYSGKGGVGRTLLASSFAQTLKLESTAQVILLDLNLQYGGIETVLTIESNRSLADLLPVAEEMNEGHIRNVSQKEKHSQLEILLSPADAEVAETIVEEFIAKLLRTCRRSYDFVIVDLPSHMNGVTYTALEESDKIYYVLNFNTLSLKVLQQVEQLFIRLGINTENRMEVVLNEVGRDNELQPNDLKQFVTYPVAAKIRRDLKGVQAALNKGEPIRKQPNEKKIIPFAKDVQKWVLSMLK</sequence>
<dbReference type="InterPro" id="IPR025669">
    <property type="entry name" value="AAA_dom"/>
</dbReference>
<dbReference type="RefSeq" id="WP_377915770.1">
    <property type="nucleotide sequence ID" value="NZ_JBHRZT010000052.1"/>
</dbReference>
<comment type="caution">
    <text evidence="5">The sequence shown here is derived from an EMBL/GenBank/DDBJ whole genome shotgun (WGS) entry which is preliminary data.</text>
</comment>
<evidence type="ECO:0000256" key="1">
    <source>
        <dbReference type="ARBA" id="ARBA00022741"/>
    </source>
</evidence>
<dbReference type="PANTHER" id="PTHR43384:SF6">
    <property type="entry name" value="SEPTUM SITE-DETERMINING PROTEIN MIND HOMOLOG, CHLOROPLASTIC"/>
    <property type="match status" value="1"/>
</dbReference>
<keyword evidence="6" id="KW-1185">Reference proteome</keyword>
<dbReference type="InterPro" id="IPR027417">
    <property type="entry name" value="P-loop_NTPase"/>
</dbReference>
<dbReference type="Proteomes" id="UP001595752">
    <property type="component" value="Unassembled WGS sequence"/>
</dbReference>
<name>A0ABV8B397_9BACI</name>
<dbReference type="InterPro" id="IPR050625">
    <property type="entry name" value="ParA/MinD_ATPase"/>
</dbReference>
<dbReference type="EMBL" id="JBHRZT010000052">
    <property type="protein sequence ID" value="MFC3884380.1"/>
    <property type="molecule type" value="Genomic_DNA"/>
</dbReference>
<dbReference type="Gene3D" id="3.40.50.300">
    <property type="entry name" value="P-loop containing nucleotide triphosphate hydrolases"/>
    <property type="match status" value="1"/>
</dbReference>
<feature type="domain" description="Response regulatory" evidence="4">
    <location>
        <begin position="6"/>
        <end position="118"/>
    </location>
</feature>
<dbReference type="InterPro" id="IPR001789">
    <property type="entry name" value="Sig_transdc_resp-reg_receiver"/>
</dbReference>
<dbReference type="Pfam" id="PF13614">
    <property type="entry name" value="AAA_31"/>
    <property type="match status" value="1"/>
</dbReference>
<comment type="caution">
    <text evidence="3">Lacks conserved residue(s) required for the propagation of feature annotation.</text>
</comment>